<dbReference type="InterPro" id="IPR013986">
    <property type="entry name" value="DExx_box_DNA_helicase_dom_sf"/>
</dbReference>
<evidence type="ECO:0000256" key="9">
    <source>
        <dbReference type="ARBA" id="ARBA00034808"/>
    </source>
</evidence>
<feature type="binding site" evidence="12">
    <location>
        <begin position="25"/>
        <end position="32"/>
    </location>
    <ligand>
        <name>ATP</name>
        <dbReference type="ChEBI" id="CHEBI:30616"/>
    </ligand>
</feature>
<evidence type="ECO:0000256" key="4">
    <source>
        <dbReference type="ARBA" id="ARBA00022806"/>
    </source>
</evidence>
<dbReference type="RefSeq" id="WP_284936849.1">
    <property type="nucleotide sequence ID" value="NZ_JANURM010000002.1"/>
</dbReference>
<feature type="domain" description="UvrD-like helicase ATP-binding" evidence="13">
    <location>
        <begin position="4"/>
        <end position="278"/>
    </location>
</feature>
<dbReference type="Pfam" id="PF00580">
    <property type="entry name" value="UvrD-helicase"/>
    <property type="match status" value="1"/>
</dbReference>
<dbReference type="Gene3D" id="1.10.486.10">
    <property type="entry name" value="PCRA, domain 4"/>
    <property type="match status" value="2"/>
</dbReference>
<protein>
    <recommendedName>
        <fullName evidence="9">DNA 3'-5' helicase</fullName>
        <ecNumber evidence="9">5.6.2.4</ecNumber>
    </recommendedName>
    <alternativeName>
        <fullName evidence="10">DNA 3'-5' helicase II</fullName>
    </alternativeName>
</protein>
<dbReference type="Gene3D" id="3.40.50.300">
    <property type="entry name" value="P-loop containing nucleotide triphosphate hydrolases"/>
    <property type="match status" value="3"/>
</dbReference>
<dbReference type="PANTHER" id="PTHR11070:SF2">
    <property type="entry name" value="ATP-DEPENDENT DNA HELICASE SRS2"/>
    <property type="match status" value="1"/>
</dbReference>
<keyword evidence="4 12" id="KW-0347">Helicase</keyword>
<evidence type="ECO:0000256" key="3">
    <source>
        <dbReference type="ARBA" id="ARBA00022801"/>
    </source>
</evidence>
<evidence type="ECO:0000256" key="7">
    <source>
        <dbReference type="ARBA" id="ARBA00023235"/>
    </source>
</evidence>
<evidence type="ECO:0000256" key="10">
    <source>
        <dbReference type="ARBA" id="ARBA00034923"/>
    </source>
</evidence>
<evidence type="ECO:0000256" key="1">
    <source>
        <dbReference type="ARBA" id="ARBA00009922"/>
    </source>
</evidence>
<dbReference type="PANTHER" id="PTHR11070">
    <property type="entry name" value="UVRD / RECB / PCRA DNA HELICASE FAMILY MEMBER"/>
    <property type="match status" value="1"/>
</dbReference>
<evidence type="ECO:0000256" key="11">
    <source>
        <dbReference type="ARBA" id="ARBA00048988"/>
    </source>
</evidence>
<reference evidence="15" key="2">
    <citation type="journal article" date="2023" name="Microorganisms">
        <title>Isolation and Genomic Characteristics of Cat-Borne Campylobacter felis sp. nov. and Sheep-Borne Campylobacter ovis sp. nov.</title>
        <authorList>
            <person name="Wang H."/>
            <person name="Li Y."/>
            <person name="Gu Y."/>
            <person name="Zhou G."/>
            <person name="Chen X."/>
            <person name="Zhang X."/>
            <person name="Shao Z."/>
            <person name="Zhang J."/>
            <person name="Zhang M."/>
        </authorList>
    </citation>
    <scope>NUCLEOTIDE SEQUENCE</scope>
    <source>
        <strain evidence="15">PS10</strain>
    </source>
</reference>
<proteinExistence type="inferred from homology"/>
<feature type="domain" description="UvrD-like helicase C-terminal" evidence="14">
    <location>
        <begin position="279"/>
        <end position="600"/>
    </location>
</feature>
<organism evidence="15 16">
    <name type="scientific">Campylobacter gastrosuis</name>
    <dbReference type="NCBI Taxonomy" id="2974576"/>
    <lineage>
        <taxon>Bacteria</taxon>
        <taxon>Pseudomonadati</taxon>
        <taxon>Campylobacterota</taxon>
        <taxon>Epsilonproteobacteria</taxon>
        <taxon>Campylobacterales</taxon>
        <taxon>Campylobacteraceae</taxon>
        <taxon>Campylobacter</taxon>
    </lineage>
</organism>
<keyword evidence="5 12" id="KW-0067">ATP-binding</keyword>
<dbReference type="EMBL" id="JANURM010000002">
    <property type="protein sequence ID" value="MDL0088194.1"/>
    <property type="molecule type" value="Genomic_DNA"/>
</dbReference>
<dbReference type="PROSITE" id="PS51217">
    <property type="entry name" value="UVRD_HELICASE_CTER"/>
    <property type="match status" value="1"/>
</dbReference>
<evidence type="ECO:0000313" key="16">
    <source>
        <dbReference type="Proteomes" id="UP001173801"/>
    </source>
</evidence>
<dbReference type="GO" id="GO:0004386">
    <property type="term" value="F:helicase activity"/>
    <property type="evidence" value="ECO:0007669"/>
    <property type="project" value="UniProtKB-KW"/>
</dbReference>
<dbReference type="SUPFAM" id="SSF52540">
    <property type="entry name" value="P-loop containing nucleoside triphosphate hydrolases"/>
    <property type="match status" value="1"/>
</dbReference>
<keyword evidence="6" id="KW-0238">DNA-binding</keyword>
<gene>
    <name evidence="15" type="ORF">NYG85_02230</name>
</gene>
<comment type="caution">
    <text evidence="15">The sequence shown here is derived from an EMBL/GenBank/DDBJ whole genome shotgun (WGS) entry which is preliminary data.</text>
</comment>
<name>A0ABT7HMS2_9BACT</name>
<evidence type="ECO:0000256" key="8">
    <source>
        <dbReference type="ARBA" id="ARBA00034617"/>
    </source>
</evidence>
<dbReference type="InterPro" id="IPR014016">
    <property type="entry name" value="UvrD-like_ATP-bd"/>
</dbReference>
<accession>A0ABT7HMS2</accession>
<comment type="similarity">
    <text evidence="1">Belongs to the helicase family. UvrD subfamily.</text>
</comment>
<evidence type="ECO:0000256" key="2">
    <source>
        <dbReference type="ARBA" id="ARBA00022741"/>
    </source>
</evidence>
<dbReference type="Pfam" id="PF13361">
    <property type="entry name" value="UvrD_C"/>
    <property type="match status" value="1"/>
</dbReference>
<sequence length="678" mass="76474">MPLSKLNKEQYTAATAPAGHSLVIASAGTGKTSTIVARIAHLLNLGTSPDKILLLTFTNKAASEMIERLNRFFDKKITQNITAGTFHAVSYMLLKKLGINITLKQPSELKTLLKSLIDRRKFHHLSDLKPYGGAYLYDVYSLYQNSAVNENFYEYFCARNEEQAIYAEIYEDVLKEFEEQKSQFGYADFNDLLIKMREALKGGADVKFDEILIDEYQDTNTLQGSLIDAFSTKSLFCVGDFDQSIYAFNGANIEIIGSFKDRFKDARIYALNVNYRSSGQILALANKVIANNPRLYPKNLIVSREGKFKNPTLLVYNELFDQYANIADIISLSPFNRENIAIIFRNNSSADGLEVALRERGIASKRKGGVSFFESREIKAMIDLLGIYVNPKDIMAFIHVCEYAKGVGAAMSKEIFDALLKLGHGDIIKGLLSPDESVNIKGVKRQNYQLGLFDDFDDFSEVTRFKTLGFSQNFLAHPILKKEKLSENGALFLYEIYNLMANLKHINRPSQMVDEIKNSKIFSLIVDNLATKRATLKSGNVDISLKNEATERIERKALMLVNMSKNYSDTHKFYNFLTLGSNEMSEGEGISLLSVHASKGLEFSQVFVVDLAQNRFPNLKLMSMGGSLEEERRLFYVAVTRAKDELYLSYAKFDKLKKVNYQPSCFLVEAGMAKVGDF</sequence>
<keyword evidence="3 12" id="KW-0378">Hydrolase</keyword>
<keyword evidence="2 12" id="KW-0547">Nucleotide-binding</keyword>
<comment type="catalytic activity">
    <reaction evidence="11">
        <text>ATP + H2O = ADP + phosphate + H(+)</text>
        <dbReference type="Rhea" id="RHEA:13065"/>
        <dbReference type="ChEBI" id="CHEBI:15377"/>
        <dbReference type="ChEBI" id="CHEBI:15378"/>
        <dbReference type="ChEBI" id="CHEBI:30616"/>
        <dbReference type="ChEBI" id="CHEBI:43474"/>
        <dbReference type="ChEBI" id="CHEBI:456216"/>
        <dbReference type="EC" id="5.6.2.4"/>
    </reaction>
</comment>
<dbReference type="InterPro" id="IPR014017">
    <property type="entry name" value="DNA_helicase_UvrD-like_C"/>
</dbReference>
<dbReference type="PROSITE" id="PS51198">
    <property type="entry name" value="UVRD_HELICASE_ATP_BIND"/>
    <property type="match status" value="1"/>
</dbReference>
<evidence type="ECO:0000259" key="13">
    <source>
        <dbReference type="PROSITE" id="PS51198"/>
    </source>
</evidence>
<dbReference type="EC" id="5.6.2.4" evidence="9"/>
<dbReference type="Gene3D" id="1.10.10.160">
    <property type="match status" value="1"/>
</dbReference>
<evidence type="ECO:0000256" key="5">
    <source>
        <dbReference type="ARBA" id="ARBA00022840"/>
    </source>
</evidence>
<keyword evidence="7" id="KW-0413">Isomerase</keyword>
<dbReference type="InterPro" id="IPR027417">
    <property type="entry name" value="P-loop_NTPase"/>
</dbReference>
<dbReference type="CDD" id="cd17932">
    <property type="entry name" value="DEXQc_UvrD"/>
    <property type="match status" value="1"/>
</dbReference>
<keyword evidence="16" id="KW-1185">Reference proteome</keyword>
<evidence type="ECO:0000259" key="14">
    <source>
        <dbReference type="PROSITE" id="PS51217"/>
    </source>
</evidence>
<evidence type="ECO:0000313" key="15">
    <source>
        <dbReference type="EMBL" id="MDL0088194.1"/>
    </source>
</evidence>
<dbReference type="Proteomes" id="UP001173801">
    <property type="component" value="Unassembled WGS sequence"/>
</dbReference>
<evidence type="ECO:0000256" key="12">
    <source>
        <dbReference type="PROSITE-ProRule" id="PRU00560"/>
    </source>
</evidence>
<dbReference type="InterPro" id="IPR000212">
    <property type="entry name" value="DNA_helicase_UvrD/REP"/>
</dbReference>
<reference evidence="15" key="1">
    <citation type="submission" date="2022-08" db="EMBL/GenBank/DDBJ databases">
        <authorList>
            <person name="Wang H."/>
        </authorList>
    </citation>
    <scope>NUCLEOTIDE SEQUENCE</scope>
    <source>
        <strain evidence="15">PS10</strain>
    </source>
</reference>
<comment type="catalytic activity">
    <reaction evidence="8">
        <text>Couples ATP hydrolysis with the unwinding of duplex DNA by translocating in the 3'-5' direction.</text>
        <dbReference type="EC" id="5.6.2.4"/>
    </reaction>
</comment>
<evidence type="ECO:0000256" key="6">
    <source>
        <dbReference type="ARBA" id="ARBA00023125"/>
    </source>
</evidence>